<evidence type="ECO:0000313" key="1">
    <source>
        <dbReference type="EMBL" id="RRT67471.1"/>
    </source>
</evidence>
<dbReference type="AlphaFoldDB" id="A0A426ZU36"/>
<dbReference type="EMBL" id="AMZH03005036">
    <property type="protein sequence ID" value="RRT67471.1"/>
    <property type="molecule type" value="Genomic_DNA"/>
</dbReference>
<sequence length="64" mass="6816">MNRLLTVVAEAADYSFAVEYNGPPLPYEIPRAVPIDVNRIPLAAVAPPSAILSDLPVVHPLPSP</sequence>
<evidence type="ECO:0000313" key="2">
    <source>
        <dbReference type="Proteomes" id="UP000287651"/>
    </source>
</evidence>
<protein>
    <submittedName>
        <fullName evidence="1">Uncharacterized protein</fullName>
    </submittedName>
</protein>
<accession>A0A426ZU36</accession>
<name>A0A426ZU36_ENSVE</name>
<reference evidence="1 2" key="1">
    <citation type="journal article" date="2014" name="Agronomy (Basel)">
        <title>A Draft Genome Sequence for Ensete ventricosum, the Drought-Tolerant Tree Against Hunger.</title>
        <authorList>
            <person name="Harrison J."/>
            <person name="Moore K.A."/>
            <person name="Paszkiewicz K."/>
            <person name="Jones T."/>
            <person name="Grant M."/>
            <person name="Ambacheew D."/>
            <person name="Muzemil S."/>
            <person name="Studholme D.J."/>
        </authorList>
    </citation>
    <scope>NUCLEOTIDE SEQUENCE [LARGE SCALE GENOMIC DNA]</scope>
</reference>
<dbReference type="Proteomes" id="UP000287651">
    <property type="component" value="Unassembled WGS sequence"/>
</dbReference>
<gene>
    <name evidence="1" type="ORF">B296_00033153</name>
</gene>
<comment type="caution">
    <text evidence="1">The sequence shown here is derived from an EMBL/GenBank/DDBJ whole genome shotgun (WGS) entry which is preliminary data.</text>
</comment>
<organism evidence="1 2">
    <name type="scientific">Ensete ventricosum</name>
    <name type="common">Abyssinian banana</name>
    <name type="synonym">Musa ensete</name>
    <dbReference type="NCBI Taxonomy" id="4639"/>
    <lineage>
        <taxon>Eukaryota</taxon>
        <taxon>Viridiplantae</taxon>
        <taxon>Streptophyta</taxon>
        <taxon>Embryophyta</taxon>
        <taxon>Tracheophyta</taxon>
        <taxon>Spermatophyta</taxon>
        <taxon>Magnoliopsida</taxon>
        <taxon>Liliopsida</taxon>
        <taxon>Zingiberales</taxon>
        <taxon>Musaceae</taxon>
        <taxon>Ensete</taxon>
    </lineage>
</organism>
<proteinExistence type="predicted"/>
<feature type="non-terminal residue" evidence="1">
    <location>
        <position position="64"/>
    </location>
</feature>